<name>A0AAD5ZXK2_9POAL</name>
<dbReference type="AlphaFoldDB" id="A0AAD5ZXK2"/>
<evidence type="ECO:0000256" key="2">
    <source>
        <dbReference type="ARBA" id="ARBA00022741"/>
    </source>
</evidence>
<dbReference type="SUPFAM" id="SSF53067">
    <property type="entry name" value="Actin-like ATPase domain"/>
    <property type="match status" value="2"/>
</dbReference>
<dbReference type="SUPFAM" id="SSF100920">
    <property type="entry name" value="Heat shock protein 70kD (HSP70), peptide-binding domain"/>
    <property type="match status" value="1"/>
</dbReference>
<dbReference type="GO" id="GO:0140662">
    <property type="term" value="F:ATP-dependent protein folding chaperone"/>
    <property type="evidence" value="ECO:0007669"/>
    <property type="project" value="InterPro"/>
</dbReference>
<sequence>MASEGDTAPAIGIDLGMTNSCVAAWQHNRVVIIPNDQGNRITPSCVAFTEYGRLVGDAAKNHTDLNPINTVFAIKRLIGKHFSDAQNDIMHWPFKVISGPRDMLKIVVNYRGVERQFYAEEISAIILVKMKEIAEVYLGCTVKNAVITVPAYFNDFQRQATKNSGTIAGLNILSIMDEPIAAAIAYGCNDITEDINSKILLVFDLGRSTFDVSLLSVNCGNFVMMSTAGDTHLGGEDFDDCLVDYCIREFQLKFNKDLRGSARSLRRLRSACRRAIRPLSYGIRTMIEVDNLYDGIDFCTSISKSLFEELNIDYFTRFTELIEQCLSDAKVDKTRVDTLVLVGESTRIPKIPRLLQDTFEGKKLRMAMNPYETVAYGAAIQAGKLNMQCKNLVFVGAPRLSLGIGTLGGRMTIVVPRNTPIPTKKHYVLTTTIDDQISMTLPIYEGENDESKYNNLLGYFGLYGIDAAPKGIPQIDVCFHIDAGGILHVSAKDRSSGRKNEIVIGKGNGVLTLEGIQSLGEDAVCYKAEQERKARVSLEDYACKVKAMAKDPGISVSEKKSMEVAAENVTEWLDRNQHATIDEINERQGELETTMRRLMKLKRGGIPYDQVLLLSRGA</sequence>
<comment type="caution">
    <text evidence="5">The sequence shown here is derived from an EMBL/GenBank/DDBJ whole genome shotgun (WGS) entry which is preliminary data.</text>
</comment>
<dbReference type="PANTHER" id="PTHR19375">
    <property type="entry name" value="HEAT SHOCK PROTEIN 70KDA"/>
    <property type="match status" value="1"/>
</dbReference>
<keyword evidence="6" id="KW-1185">Reference proteome</keyword>
<dbReference type="Gene3D" id="1.20.1270.10">
    <property type="match status" value="1"/>
</dbReference>
<comment type="similarity">
    <text evidence="1 4">Belongs to the heat shock protein 70 family.</text>
</comment>
<dbReference type="GO" id="GO:0005524">
    <property type="term" value="F:ATP binding"/>
    <property type="evidence" value="ECO:0007669"/>
    <property type="project" value="UniProtKB-KW"/>
</dbReference>
<dbReference type="Gene3D" id="3.90.640.10">
    <property type="entry name" value="Actin, Chain A, domain 4"/>
    <property type="match status" value="1"/>
</dbReference>
<dbReference type="FunFam" id="3.90.640.10:FF:000010">
    <property type="entry name" value="heat shock 70 kDa protein 14"/>
    <property type="match status" value="1"/>
</dbReference>
<dbReference type="InterPro" id="IPR013126">
    <property type="entry name" value="Hsp_70_fam"/>
</dbReference>
<dbReference type="Gene3D" id="2.60.34.10">
    <property type="entry name" value="Substrate Binding Domain Of DNAk, Chain A, domain 1"/>
    <property type="match status" value="1"/>
</dbReference>
<evidence type="ECO:0000313" key="6">
    <source>
        <dbReference type="Proteomes" id="UP001210211"/>
    </source>
</evidence>
<reference evidence="5 6" key="1">
    <citation type="journal article" date="2022" name="Cell">
        <title>Repeat-based holocentromeres influence genome architecture and karyotype evolution.</title>
        <authorList>
            <person name="Hofstatter P.G."/>
            <person name="Thangavel G."/>
            <person name="Lux T."/>
            <person name="Neumann P."/>
            <person name="Vondrak T."/>
            <person name="Novak P."/>
            <person name="Zhang M."/>
            <person name="Costa L."/>
            <person name="Castellani M."/>
            <person name="Scott A."/>
            <person name="Toegelov H."/>
            <person name="Fuchs J."/>
            <person name="Mata-Sucre Y."/>
            <person name="Dias Y."/>
            <person name="Vanzela A.L.L."/>
            <person name="Huettel B."/>
            <person name="Almeida C.C.S."/>
            <person name="Simkova H."/>
            <person name="Souza G."/>
            <person name="Pedrosa-Harand A."/>
            <person name="Macas J."/>
            <person name="Mayer K.F.X."/>
            <person name="Houben A."/>
            <person name="Marques A."/>
        </authorList>
    </citation>
    <scope>NUCLEOTIDE SEQUENCE [LARGE SCALE GENOMIC DNA]</scope>
    <source>
        <strain evidence="5">RhyTen1mFocal</strain>
    </source>
</reference>
<dbReference type="SUPFAM" id="SSF100934">
    <property type="entry name" value="Heat shock protein 70kD (HSP70), C-terminal subdomain"/>
    <property type="match status" value="1"/>
</dbReference>
<evidence type="ECO:0000256" key="1">
    <source>
        <dbReference type="ARBA" id="ARBA00007381"/>
    </source>
</evidence>
<dbReference type="Pfam" id="PF00012">
    <property type="entry name" value="HSP70"/>
    <property type="match status" value="1"/>
</dbReference>
<dbReference type="InterPro" id="IPR029047">
    <property type="entry name" value="HSP70_peptide-bd_sf"/>
</dbReference>
<dbReference type="Gene3D" id="3.30.30.30">
    <property type="match status" value="1"/>
</dbReference>
<organism evidence="5 6">
    <name type="scientific">Rhynchospora tenuis</name>
    <dbReference type="NCBI Taxonomy" id="198213"/>
    <lineage>
        <taxon>Eukaryota</taxon>
        <taxon>Viridiplantae</taxon>
        <taxon>Streptophyta</taxon>
        <taxon>Embryophyta</taxon>
        <taxon>Tracheophyta</taxon>
        <taxon>Spermatophyta</taxon>
        <taxon>Magnoliopsida</taxon>
        <taxon>Liliopsida</taxon>
        <taxon>Poales</taxon>
        <taxon>Cyperaceae</taxon>
        <taxon>Cyperoideae</taxon>
        <taxon>Rhynchosporeae</taxon>
        <taxon>Rhynchospora</taxon>
    </lineage>
</organism>
<proteinExistence type="inferred from homology"/>
<dbReference type="FunFam" id="3.30.30.30:FF:000001">
    <property type="entry name" value="heat shock 70 kDa protein-like"/>
    <property type="match status" value="1"/>
</dbReference>
<dbReference type="CDD" id="cd24028">
    <property type="entry name" value="ASKHA_NBD_HSP70_HSPA1-like"/>
    <property type="match status" value="1"/>
</dbReference>
<dbReference type="Proteomes" id="UP001210211">
    <property type="component" value="Unassembled WGS sequence"/>
</dbReference>
<dbReference type="Gene3D" id="3.30.420.40">
    <property type="match status" value="2"/>
</dbReference>
<dbReference type="InterPro" id="IPR043129">
    <property type="entry name" value="ATPase_NBD"/>
</dbReference>
<gene>
    <name evidence="5" type="ORF">LUZ61_009454</name>
</gene>
<dbReference type="InterPro" id="IPR029048">
    <property type="entry name" value="HSP70_C_sf"/>
</dbReference>
<evidence type="ECO:0008006" key="7">
    <source>
        <dbReference type="Google" id="ProtNLM"/>
    </source>
</evidence>
<accession>A0AAD5ZXK2</accession>
<evidence type="ECO:0000313" key="5">
    <source>
        <dbReference type="EMBL" id="KAJ3705749.1"/>
    </source>
</evidence>
<keyword evidence="3 4" id="KW-0067">ATP-binding</keyword>
<keyword evidence="2 4" id="KW-0547">Nucleotide-binding</keyword>
<dbReference type="PRINTS" id="PR00301">
    <property type="entry name" value="HEATSHOCK70"/>
</dbReference>
<dbReference type="EMBL" id="JAMRDG010000001">
    <property type="protein sequence ID" value="KAJ3705749.1"/>
    <property type="molecule type" value="Genomic_DNA"/>
</dbReference>
<evidence type="ECO:0000256" key="3">
    <source>
        <dbReference type="ARBA" id="ARBA00022840"/>
    </source>
</evidence>
<protein>
    <recommendedName>
        <fullName evidence="7">Heat shock protein 70</fullName>
    </recommendedName>
</protein>
<evidence type="ECO:0000256" key="4">
    <source>
        <dbReference type="RuleBase" id="RU003322"/>
    </source>
</evidence>